<organism evidence="3 4">
    <name type="scientific">Paraburkholderia piptadeniae</name>
    <dbReference type="NCBI Taxonomy" id="1701573"/>
    <lineage>
        <taxon>Bacteria</taxon>
        <taxon>Pseudomonadati</taxon>
        <taxon>Pseudomonadota</taxon>
        <taxon>Betaproteobacteria</taxon>
        <taxon>Burkholderiales</taxon>
        <taxon>Burkholderiaceae</taxon>
        <taxon>Paraburkholderia</taxon>
    </lineage>
</organism>
<feature type="chain" id="PRO_5013292337" evidence="2">
    <location>
        <begin position="27"/>
        <end position="241"/>
    </location>
</feature>
<dbReference type="InterPro" id="IPR011250">
    <property type="entry name" value="OMP/PagP_B-barrel"/>
</dbReference>
<name>A0A1N7RW79_9BURK</name>
<evidence type="ECO:0000313" key="4">
    <source>
        <dbReference type="Proteomes" id="UP000195569"/>
    </source>
</evidence>
<evidence type="ECO:0000256" key="2">
    <source>
        <dbReference type="SAM" id="SignalP"/>
    </source>
</evidence>
<evidence type="ECO:0000256" key="1">
    <source>
        <dbReference type="ARBA" id="ARBA00004442"/>
    </source>
</evidence>
<dbReference type="PANTHER" id="PTHR36920:SF1">
    <property type="entry name" value="OUTER MEMBRANE PROTEIN W"/>
    <property type="match status" value="1"/>
</dbReference>
<dbReference type="InterPro" id="IPR005618">
    <property type="entry name" value="OMPW"/>
</dbReference>
<dbReference type="OrthoDB" id="9807574at2"/>
<reference evidence="3" key="1">
    <citation type="submission" date="2016-12" db="EMBL/GenBank/DDBJ databases">
        <authorList>
            <person name="Moulin L."/>
        </authorList>
    </citation>
    <scope>NUCLEOTIDE SEQUENCE [LARGE SCALE GENOMIC DNA]</scope>
    <source>
        <strain evidence="3">STM 7183</strain>
    </source>
</reference>
<feature type="signal peptide" evidence="2">
    <location>
        <begin position="1"/>
        <end position="26"/>
    </location>
</feature>
<dbReference type="PANTHER" id="PTHR36920">
    <property type="match status" value="1"/>
</dbReference>
<dbReference type="SUPFAM" id="SSF56925">
    <property type="entry name" value="OMPA-like"/>
    <property type="match status" value="1"/>
</dbReference>
<comment type="subcellular location">
    <subcellularLocation>
        <location evidence="1">Cell outer membrane</location>
    </subcellularLocation>
</comment>
<dbReference type="PROSITE" id="PS51257">
    <property type="entry name" value="PROKAR_LIPOPROTEIN"/>
    <property type="match status" value="1"/>
</dbReference>
<sequence length="241" mass="25945">MKKGSQIITALAIGLSIAFACEGARADESASAQVDEPANTVKMGYVGVVFNTKSGNMSGPPGTTPPGLQVDLKNTSILGLSYQRRLSDHWSVLLQMGSPVSIRGEGAGNAAGVGELVTAKAWFPALMVDYTFTDFHGIRPYVGLGVNYTFFTDQKVTAAYTKAFQGTQTSIETKNSWGPVARLGVEYLLSKHWLVDFSYLHYWTRTTLTLTTATPGFGNIARTIGVKANPDLFGLVVGYRF</sequence>
<dbReference type="AlphaFoldDB" id="A0A1N7RW79"/>
<proteinExistence type="predicted"/>
<dbReference type="RefSeq" id="WP_087733956.1">
    <property type="nucleotide sequence ID" value="NZ_CYGY02000021.1"/>
</dbReference>
<keyword evidence="4" id="KW-1185">Reference proteome</keyword>
<gene>
    <name evidence="3" type="ORF">BN2476_210162</name>
</gene>
<dbReference type="Gene3D" id="2.40.160.20">
    <property type="match status" value="1"/>
</dbReference>
<comment type="caution">
    <text evidence="3">The sequence shown here is derived from an EMBL/GenBank/DDBJ whole genome shotgun (WGS) entry which is preliminary data.</text>
</comment>
<keyword evidence="2" id="KW-0732">Signal</keyword>
<dbReference type="GO" id="GO:0009279">
    <property type="term" value="C:cell outer membrane"/>
    <property type="evidence" value="ECO:0007669"/>
    <property type="project" value="UniProtKB-SubCell"/>
</dbReference>
<protein>
    <submittedName>
        <fullName evidence="3">OmpW family protein</fullName>
    </submittedName>
</protein>
<evidence type="ECO:0000313" key="3">
    <source>
        <dbReference type="EMBL" id="SIT39369.1"/>
    </source>
</evidence>
<dbReference type="Proteomes" id="UP000195569">
    <property type="component" value="Unassembled WGS sequence"/>
</dbReference>
<accession>A0A1N7RW79</accession>
<dbReference type="Pfam" id="PF03922">
    <property type="entry name" value="OmpW"/>
    <property type="match status" value="1"/>
</dbReference>
<dbReference type="EMBL" id="CYGY02000021">
    <property type="protein sequence ID" value="SIT39369.1"/>
    <property type="molecule type" value="Genomic_DNA"/>
</dbReference>
<dbReference type="GO" id="GO:0055085">
    <property type="term" value="P:transmembrane transport"/>
    <property type="evidence" value="ECO:0007669"/>
    <property type="project" value="TreeGrafter"/>
</dbReference>